<dbReference type="Pfam" id="PF03466">
    <property type="entry name" value="LysR_substrate"/>
    <property type="match status" value="1"/>
</dbReference>
<dbReference type="GO" id="GO:0003677">
    <property type="term" value="F:DNA binding"/>
    <property type="evidence" value="ECO:0007669"/>
    <property type="project" value="UniProtKB-KW"/>
</dbReference>
<dbReference type="CDD" id="cd08417">
    <property type="entry name" value="PBP2_Nitroaromatics_like"/>
    <property type="match status" value="1"/>
</dbReference>
<accession>A0A2U1CHA9</accession>
<dbReference type="InterPro" id="IPR036388">
    <property type="entry name" value="WH-like_DNA-bd_sf"/>
</dbReference>
<evidence type="ECO:0000256" key="2">
    <source>
        <dbReference type="ARBA" id="ARBA00023015"/>
    </source>
</evidence>
<evidence type="ECO:0000259" key="5">
    <source>
        <dbReference type="PROSITE" id="PS50931"/>
    </source>
</evidence>
<proteinExistence type="inferred from homology"/>
<dbReference type="InterPro" id="IPR050389">
    <property type="entry name" value="LysR-type_TF"/>
</dbReference>
<evidence type="ECO:0000256" key="4">
    <source>
        <dbReference type="ARBA" id="ARBA00023163"/>
    </source>
</evidence>
<reference evidence="6 7" key="1">
    <citation type="submission" date="2018-04" db="EMBL/GenBank/DDBJ databases">
        <title>Genomic Encyclopedia of Type Strains, Phase IV (KMG-IV): sequencing the most valuable type-strain genomes for metagenomic binning, comparative biology and taxonomic classification.</title>
        <authorList>
            <person name="Goeker M."/>
        </authorList>
    </citation>
    <scope>NUCLEOTIDE SEQUENCE [LARGE SCALE GENOMIC DNA]</scope>
    <source>
        <strain evidence="6 7">DSM 10065</strain>
    </source>
</reference>
<dbReference type="Gene3D" id="1.10.10.10">
    <property type="entry name" value="Winged helix-like DNA-binding domain superfamily/Winged helix DNA-binding domain"/>
    <property type="match status" value="1"/>
</dbReference>
<evidence type="ECO:0000256" key="1">
    <source>
        <dbReference type="ARBA" id="ARBA00009437"/>
    </source>
</evidence>
<comment type="caution">
    <text evidence="6">The sequence shown here is derived from an EMBL/GenBank/DDBJ whole genome shotgun (WGS) entry which is preliminary data.</text>
</comment>
<sequence>MNLRGTDLNLLVAFDALMRECHVTRAAYRLDISQSSMSLALSKLRVMFHDPLLVKSAKGLVPTERARYLMPQIEEILRSLDMLIHEQQPFDPALACETVTMIVIDYIDFVVMQRLMNELQQQAPNVSLSIVGPNPRRLAEIMSSGEIDMALTYFPAPPDNVRTRPLFSDRLVGIARAGHPLFERPLSLERYCQYAHVAVTPAEGADMYNALIDGAMRNAGCQRRIVLSKPTFMGVPFLIAQSDMIATLPERIAQKFTDLAAIRIFEPPLTLAPINVVLMWHDRTHNNPLHRWLRDLIADVCEHKISGPLGRPAAL</sequence>
<dbReference type="PANTHER" id="PTHR30118">
    <property type="entry name" value="HTH-TYPE TRANSCRIPTIONAL REGULATOR LEUO-RELATED"/>
    <property type="match status" value="1"/>
</dbReference>
<dbReference type="RefSeq" id="WP_017524575.1">
    <property type="nucleotide sequence ID" value="NZ_JACCEX010000002.1"/>
</dbReference>
<dbReference type="PANTHER" id="PTHR30118:SF15">
    <property type="entry name" value="TRANSCRIPTIONAL REGULATORY PROTEIN"/>
    <property type="match status" value="1"/>
</dbReference>
<dbReference type="InterPro" id="IPR036390">
    <property type="entry name" value="WH_DNA-bd_sf"/>
</dbReference>
<dbReference type="Gene3D" id="3.40.190.10">
    <property type="entry name" value="Periplasmic binding protein-like II"/>
    <property type="match status" value="2"/>
</dbReference>
<dbReference type="EMBL" id="QEKO01000012">
    <property type="protein sequence ID" value="PVY60207.1"/>
    <property type="molecule type" value="Genomic_DNA"/>
</dbReference>
<protein>
    <submittedName>
        <fullName evidence="6">LysR family transcriptional regulator</fullName>
    </submittedName>
</protein>
<dbReference type="InterPro" id="IPR005119">
    <property type="entry name" value="LysR_subst-bd"/>
</dbReference>
<dbReference type="Proteomes" id="UP000246145">
    <property type="component" value="Unassembled WGS sequence"/>
</dbReference>
<dbReference type="Pfam" id="PF00126">
    <property type="entry name" value="HTH_1"/>
    <property type="match status" value="1"/>
</dbReference>
<organism evidence="6 7">
    <name type="scientific">Pusillimonas noertemannii</name>
    <dbReference type="NCBI Taxonomy" id="305977"/>
    <lineage>
        <taxon>Bacteria</taxon>
        <taxon>Pseudomonadati</taxon>
        <taxon>Pseudomonadota</taxon>
        <taxon>Betaproteobacteria</taxon>
        <taxon>Burkholderiales</taxon>
        <taxon>Alcaligenaceae</taxon>
        <taxon>Pusillimonas</taxon>
    </lineage>
</organism>
<keyword evidence="4" id="KW-0804">Transcription</keyword>
<feature type="domain" description="HTH lysR-type" evidence="5">
    <location>
        <begin position="6"/>
        <end position="63"/>
    </location>
</feature>
<dbReference type="AlphaFoldDB" id="A0A2U1CHA9"/>
<evidence type="ECO:0000313" key="7">
    <source>
        <dbReference type="Proteomes" id="UP000246145"/>
    </source>
</evidence>
<dbReference type="PROSITE" id="PS50931">
    <property type="entry name" value="HTH_LYSR"/>
    <property type="match status" value="1"/>
</dbReference>
<gene>
    <name evidence="6" type="ORF">C7440_3921</name>
</gene>
<comment type="similarity">
    <text evidence="1">Belongs to the LysR transcriptional regulatory family.</text>
</comment>
<dbReference type="SUPFAM" id="SSF46785">
    <property type="entry name" value="Winged helix' DNA-binding domain"/>
    <property type="match status" value="1"/>
</dbReference>
<keyword evidence="2" id="KW-0805">Transcription regulation</keyword>
<dbReference type="InterPro" id="IPR037402">
    <property type="entry name" value="YidZ_PBP2"/>
</dbReference>
<dbReference type="SUPFAM" id="SSF53850">
    <property type="entry name" value="Periplasmic binding protein-like II"/>
    <property type="match status" value="1"/>
</dbReference>
<keyword evidence="3" id="KW-0238">DNA-binding</keyword>
<dbReference type="InterPro" id="IPR000847">
    <property type="entry name" value="LysR_HTH_N"/>
</dbReference>
<name>A0A2U1CHA9_9BURK</name>
<dbReference type="STRING" id="1231391.GCA_000308195_02221"/>
<dbReference type="OrthoDB" id="8523210at2"/>
<keyword evidence="7" id="KW-1185">Reference proteome</keyword>
<evidence type="ECO:0000313" key="6">
    <source>
        <dbReference type="EMBL" id="PVY60207.1"/>
    </source>
</evidence>
<evidence type="ECO:0000256" key="3">
    <source>
        <dbReference type="ARBA" id="ARBA00023125"/>
    </source>
</evidence>
<dbReference type="GO" id="GO:0003700">
    <property type="term" value="F:DNA-binding transcription factor activity"/>
    <property type="evidence" value="ECO:0007669"/>
    <property type="project" value="InterPro"/>
</dbReference>